<dbReference type="InterPro" id="IPR000914">
    <property type="entry name" value="SBP_5_dom"/>
</dbReference>
<dbReference type="InterPro" id="IPR039424">
    <property type="entry name" value="SBP_5"/>
</dbReference>
<dbReference type="PANTHER" id="PTHR30290:SF9">
    <property type="entry name" value="OLIGOPEPTIDE-BINDING PROTEIN APPA"/>
    <property type="match status" value="1"/>
</dbReference>
<dbReference type="GO" id="GO:0043190">
    <property type="term" value="C:ATP-binding cassette (ABC) transporter complex"/>
    <property type="evidence" value="ECO:0007669"/>
    <property type="project" value="InterPro"/>
</dbReference>
<dbReference type="AlphaFoldDB" id="R3TV12"/>
<dbReference type="GO" id="GO:0042597">
    <property type="term" value="C:periplasmic space"/>
    <property type="evidence" value="ECO:0007669"/>
    <property type="project" value="UniProtKB-ARBA"/>
</dbReference>
<feature type="signal peptide" evidence="5">
    <location>
        <begin position="1"/>
        <end position="20"/>
    </location>
</feature>
<dbReference type="InterPro" id="IPR030678">
    <property type="entry name" value="Peptide/Ni-bd"/>
</dbReference>
<dbReference type="SUPFAM" id="SSF53850">
    <property type="entry name" value="Periplasmic binding protein-like II"/>
    <property type="match status" value="1"/>
</dbReference>
<protein>
    <submittedName>
        <fullName evidence="7">Extracellular solute-binding protein</fullName>
    </submittedName>
</protein>
<dbReference type="EMBL" id="AJAT01000012">
    <property type="protein sequence ID" value="EOL45434.1"/>
    <property type="molecule type" value="Genomic_DNA"/>
</dbReference>
<dbReference type="Gene3D" id="3.10.105.10">
    <property type="entry name" value="Dipeptide-binding Protein, Domain 3"/>
    <property type="match status" value="1"/>
</dbReference>
<keyword evidence="2" id="KW-0813">Transport</keyword>
<feature type="compositionally biased region" description="Low complexity" evidence="4">
    <location>
        <begin position="28"/>
        <end position="44"/>
    </location>
</feature>
<reference evidence="7 8" key="1">
    <citation type="submission" date="2013-02" db="EMBL/GenBank/DDBJ databases">
        <title>The Genome Sequence of Enterococcus phoeniculicola BAA-412.</title>
        <authorList>
            <consortium name="The Broad Institute Genome Sequencing Platform"/>
            <consortium name="The Broad Institute Genome Sequencing Center for Infectious Disease"/>
            <person name="Earl A.M."/>
            <person name="Gilmore M.S."/>
            <person name="Lebreton F."/>
            <person name="Walker B."/>
            <person name="Young S.K."/>
            <person name="Zeng Q."/>
            <person name="Gargeya S."/>
            <person name="Fitzgerald M."/>
            <person name="Haas B."/>
            <person name="Abouelleil A."/>
            <person name="Alvarado L."/>
            <person name="Arachchi H.M."/>
            <person name="Berlin A.M."/>
            <person name="Chapman S.B."/>
            <person name="Dewar J."/>
            <person name="Goldberg J."/>
            <person name="Griggs A."/>
            <person name="Gujja S."/>
            <person name="Hansen M."/>
            <person name="Howarth C."/>
            <person name="Imamovic A."/>
            <person name="Larimer J."/>
            <person name="McCowan C."/>
            <person name="Murphy C."/>
            <person name="Neiman D."/>
            <person name="Pearson M."/>
            <person name="Priest M."/>
            <person name="Roberts A."/>
            <person name="Saif S."/>
            <person name="Shea T."/>
            <person name="Sisk P."/>
            <person name="Sykes S."/>
            <person name="Wortman J."/>
            <person name="Nusbaum C."/>
            <person name="Birren B."/>
        </authorList>
    </citation>
    <scope>NUCLEOTIDE SEQUENCE [LARGE SCALE GENOMIC DNA]</scope>
    <source>
        <strain evidence="7 8">ATCC BAA-412</strain>
    </source>
</reference>
<evidence type="ECO:0000256" key="4">
    <source>
        <dbReference type="SAM" id="MobiDB-lite"/>
    </source>
</evidence>
<gene>
    <name evidence="7" type="ORF">UC3_01324</name>
</gene>
<dbReference type="HOGENOM" id="CLU_017028_8_0_9"/>
<keyword evidence="8" id="KW-1185">Reference proteome</keyword>
<dbReference type="GO" id="GO:0015833">
    <property type="term" value="P:peptide transport"/>
    <property type="evidence" value="ECO:0007669"/>
    <property type="project" value="TreeGrafter"/>
</dbReference>
<dbReference type="PANTHER" id="PTHR30290">
    <property type="entry name" value="PERIPLASMIC BINDING COMPONENT OF ABC TRANSPORTER"/>
    <property type="match status" value="1"/>
</dbReference>
<sequence>MKKKILGLVTLASVLTLGLAACGGGNSKGTDSSGGSATGGSETTDVASFPIATTNKDEAIKDGVLDVAVATDSQFKGLFQWEFYQDAYDNMFMGPSHEQLFTNDGDFKITNDGAASLDLDQEAKKATITLKDGVTWSDGEPVTADDIIFPYEIIGHKDYTGIRYDETFRRIVGMDEYHDGKADSISGIKKVDDKTVEINYKDVNPSMLQAGGGVWSYAAPKHVLKDIAIKDMESSDPVRKNPVTFGPYYMSNIVPGESVEYSPNEHYWNGTPQLKKIVMTSVPTSSIVEALKSKQYDMVYQMPTDIYDTYKDLDGYTNLGREQTSYTYLGFKLGKWNKDKSHVEYNPDSKMADKALRQAMGYALDNGAVGDRFYAGLRSNATSLIPPVFKTTHNSEMKGYTLDIDKAKKLLDDAGYKDVDGDGIREGKDGKKFTIKFASMSGGETAQPLADYYIQQWKSIGLNVEYTTGRLIEFNSFYDKLENDDPEIDVYQAAWNTGTDPNPDGLYGPTAAFNYTRFESDENTELINNISSSKSFDADYQKEAFDKWQEYAFEEAFVIPTLFRNEVLPISDRVTNFSWAYDAPNPWATVGVSADTRK</sequence>
<dbReference type="STRING" id="154621.RV11_GL000133"/>
<evidence type="ECO:0000256" key="2">
    <source>
        <dbReference type="ARBA" id="ARBA00022448"/>
    </source>
</evidence>
<dbReference type="PIRSF" id="PIRSF002741">
    <property type="entry name" value="MppA"/>
    <property type="match status" value="1"/>
</dbReference>
<organism evidence="7 8">
    <name type="scientific">Enterococcus phoeniculicola ATCC BAA-412</name>
    <dbReference type="NCBI Taxonomy" id="1158610"/>
    <lineage>
        <taxon>Bacteria</taxon>
        <taxon>Bacillati</taxon>
        <taxon>Bacillota</taxon>
        <taxon>Bacilli</taxon>
        <taxon>Lactobacillales</taxon>
        <taxon>Enterococcaceae</taxon>
        <taxon>Enterococcus</taxon>
    </lineage>
</organism>
<evidence type="ECO:0000256" key="5">
    <source>
        <dbReference type="SAM" id="SignalP"/>
    </source>
</evidence>
<evidence type="ECO:0000256" key="3">
    <source>
        <dbReference type="ARBA" id="ARBA00022729"/>
    </source>
</evidence>
<evidence type="ECO:0000313" key="7">
    <source>
        <dbReference type="EMBL" id="EOL45434.1"/>
    </source>
</evidence>
<dbReference type="RefSeq" id="WP_010767987.1">
    <property type="nucleotide sequence ID" value="NZ_ASWE01000003.1"/>
</dbReference>
<evidence type="ECO:0000256" key="1">
    <source>
        <dbReference type="ARBA" id="ARBA00005695"/>
    </source>
</evidence>
<proteinExistence type="inferred from homology"/>
<dbReference type="Pfam" id="PF00496">
    <property type="entry name" value="SBP_bac_5"/>
    <property type="match status" value="1"/>
</dbReference>
<dbReference type="OrthoDB" id="9796817at2"/>
<dbReference type="PATRIC" id="fig|1158610.3.peg.1302"/>
<dbReference type="eggNOG" id="COG0747">
    <property type="taxonomic scope" value="Bacteria"/>
</dbReference>
<dbReference type="CDD" id="cd08510">
    <property type="entry name" value="PBP2_Lactococcal_OppA_like"/>
    <property type="match status" value="1"/>
</dbReference>
<evidence type="ECO:0000313" key="8">
    <source>
        <dbReference type="Proteomes" id="UP000013785"/>
    </source>
</evidence>
<comment type="caution">
    <text evidence="7">The sequence shown here is derived from an EMBL/GenBank/DDBJ whole genome shotgun (WGS) entry which is preliminary data.</text>
</comment>
<accession>R3TV12</accession>
<feature type="domain" description="Solute-binding protein family 5" evidence="6">
    <location>
        <begin position="111"/>
        <end position="508"/>
    </location>
</feature>
<keyword evidence="3 5" id="KW-0732">Signal</keyword>
<dbReference type="GO" id="GO:1904680">
    <property type="term" value="F:peptide transmembrane transporter activity"/>
    <property type="evidence" value="ECO:0007669"/>
    <property type="project" value="TreeGrafter"/>
</dbReference>
<name>R3TV12_9ENTE</name>
<dbReference type="Proteomes" id="UP000013785">
    <property type="component" value="Unassembled WGS sequence"/>
</dbReference>
<evidence type="ECO:0000259" key="6">
    <source>
        <dbReference type="Pfam" id="PF00496"/>
    </source>
</evidence>
<feature type="region of interest" description="Disordered" evidence="4">
    <location>
        <begin position="26"/>
        <end position="45"/>
    </location>
</feature>
<comment type="similarity">
    <text evidence="1">Belongs to the bacterial solute-binding protein 5 family.</text>
</comment>
<feature type="chain" id="PRO_5039066147" evidence="5">
    <location>
        <begin position="21"/>
        <end position="598"/>
    </location>
</feature>
<dbReference type="Gene3D" id="3.40.190.10">
    <property type="entry name" value="Periplasmic binding protein-like II"/>
    <property type="match status" value="1"/>
</dbReference>
<dbReference type="PROSITE" id="PS51257">
    <property type="entry name" value="PROKAR_LIPOPROTEIN"/>
    <property type="match status" value="1"/>
</dbReference>